<dbReference type="SUPFAM" id="SSF47090">
    <property type="entry name" value="PGBD-like"/>
    <property type="match status" value="1"/>
</dbReference>
<feature type="region of interest" description="Disordered" evidence="2">
    <location>
        <begin position="376"/>
        <end position="397"/>
    </location>
</feature>
<reference evidence="5 6" key="1">
    <citation type="submission" date="2023-07" db="EMBL/GenBank/DDBJ databases">
        <title>Sorghum-associated microbial communities from plants grown in Nebraska, USA.</title>
        <authorList>
            <person name="Schachtman D."/>
        </authorList>
    </citation>
    <scope>NUCLEOTIDE SEQUENCE [LARGE SCALE GENOMIC DNA]</scope>
    <source>
        <strain evidence="5 6">584</strain>
    </source>
</reference>
<dbReference type="Proteomes" id="UP001262410">
    <property type="component" value="Unassembled WGS sequence"/>
</dbReference>
<keyword evidence="1" id="KW-0175">Coiled coil</keyword>
<gene>
    <name evidence="5" type="ORF">E9232_006137</name>
</gene>
<evidence type="ECO:0000256" key="1">
    <source>
        <dbReference type="SAM" id="Coils"/>
    </source>
</evidence>
<evidence type="ECO:0000256" key="2">
    <source>
        <dbReference type="SAM" id="MobiDB-lite"/>
    </source>
</evidence>
<dbReference type="Gene3D" id="1.10.101.10">
    <property type="entry name" value="PGBD-like superfamily/PGBD"/>
    <property type="match status" value="1"/>
</dbReference>
<protein>
    <submittedName>
        <fullName evidence="5">Peptidoglycan hydrolase-like protein with peptidoglycan-binding domain</fullName>
    </submittedName>
</protein>
<evidence type="ECO:0000259" key="4">
    <source>
        <dbReference type="Pfam" id="PF01471"/>
    </source>
</evidence>
<feature type="signal peptide" evidence="3">
    <location>
        <begin position="1"/>
        <end position="27"/>
    </location>
</feature>
<dbReference type="InterPro" id="IPR002477">
    <property type="entry name" value="Peptidoglycan-bd-like"/>
</dbReference>
<proteinExistence type="predicted"/>
<feature type="region of interest" description="Disordered" evidence="2">
    <location>
        <begin position="462"/>
        <end position="531"/>
    </location>
</feature>
<feature type="coiled-coil region" evidence="1">
    <location>
        <begin position="690"/>
        <end position="717"/>
    </location>
</feature>
<dbReference type="RefSeq" id="WP_309800684.1">
    <property type="nucleotide sequence ID" value="NZ_JAVDPW010000013.1"/>
</dbReference>
<feature type="domain" description="Peptidoglycan binding-like" evidence="4">
    <location>
        <begin position="282"/>
        <end position="336"/>
    </location>
</feature>
<dbReference type="Pfam" id="PF01471">
    <property type="entry name" value="PG_binding_1"/>
    <property type="match status" value="1"/>
</dbReference>
<keyword evidence="3" id="KW-0732">Signal</keyword>
<feature type="compositionally biased region" description="Low complexity" evidence="2">
    <location>
        <begin position="462"/>
        <end position="485"/>
    </location>
</feature>
<evidence type="ECO:0000313" key="6">
    <source>
        <dbReference type="Proteomes" id="UP001262410"/>
    </source>
</evidence>
<evidence type="ECO:0000256" key="3">
    <source>
        <dbReference type="SAM" id="SignalP"/>
    </source>
</evidence>
<dbReference type="EMBL" id="JAVDPW010000013">
    <property type="protein sequence ID" value="MDR6293586.1"/>
    <property type="molecule type" value="Genomic_DNA"/>
</dbReference>
<sequence>MRIARIVPSLAAAVAALVLAVPATARADGLDDFFSGIRRQFEEPARPSRSQTCAQTEGEAHVLATTAESDLGRVRARIDRIERDAGAGTARDPIDQATQTARQALGLSAKLRRARAAYTTIIGQCGRPDLQSERLGNLANRLDAEARRASRLADRIASTPTGALPGGPQACPALVDDAQSVQSDTAAFLERTGQRLHELERAEPMAARTGALAVADTIAAQRERVDTIDARAATQGPDCTEAPAIRDRAAIDRQTLQALQNHADTLIGPPAPEGAEPRLSTADRRRIQQRLTALGQYRSPIDGQFGDGTRLAIARYQNATGAAATGRLTRAQADALLADPATTAPRPLVPALQSAESAEAVAAAVPAPQAAEPAAVEPAAPAAVEPPPAVSDAPAVAEAAPAAPATAPAAPGVTADPVPAVSPLATEALAQAAAAAAAATVPTAAPDAVPAPVAEAPVAAPAPATTANATPPTPEAAASAAAAPPAATPPAPEPPVAVASNAAPAAPAPNPPAPAAIAPTQPDPAADPRTAASARITARLVEALRGWSQPPVVTMPAAPGAAPAADQDPFTALYAQMRSHAAKGEMDQVRTGRYQLVGMALLEHGAESAQMLDADLLLVQAAQALDARTEARRYLVAAAPLIGRLGSGESRRSRQSLEAATAWLGLRIVAADLLEAIEAAGTKPLDGGTADRMAERLDQIEQVMAQAQDGVDELSAQSLFLRAAVLAAAGRMPDAPELKAQINHLLH</sequence>
<organism evidence="5 6">
    <name type="scientific">Inquilinus ginsengisoli</name>
    <dbReference type="NCBI Taxonomy" id="363840"/>
    <lineage>
        <taxon>Bacteria</taxon>
        <taxon>Pseudomonadati</taxon>
        <taxon>Pseudomonadota</taxon>
        <taxon>Alphaproteobacteria</taxon>
        <taxon>Rhodospirillales</taxon>
        <taxon>Rhodospirillaceae</taxon>
        <taxon>Inquilinus</taxon>
    </lineage>
</organism>
<name>A0ABU1JY73_9PROT</name>
<evidence type="ECO:0000313" key="5">
    <source>
        <dbReference type="EMBL" id="MDR6293586.1"/>
    </source>
</evidence>
<dbReference type="InterPro" id="IPR036366">
    <property type="entry name" value="PGBDSf"/>
</dbReference>
<feature type="compositionally biased region" description="Low complexity" evidence="2">
    <location>
        <begin position="515"/>
        <end position="531"/>
    </location>
</feature>
<feature type="compositionally biased region" description="Pro residues" evidence="2">
    <location>
        <begin position="486"/>
        <end position="495"/>
    </location>
</feature>
<dbReference type="InterPro" id="IPR036365">
    <property type="entry name" value="PGBD-like_sf"/>
</dbReference>
<keyword evidence="6" id="KW-1185">Reference proteome</keyword>
<feature type="compositionally biased region" description="Low complexity" evidence="2">
    <location>
        <begin position="496"/>
        <end position="505"/>
    </location>
</feature>
<comment type="caution">
    <text evidence="5">The sequence shown here is derived from an EMBL/GenBank/DDBJ whole genome shotgun (WGS) entry which is preliminary data.</text>
</comment>
<accession>A0ABU1JY73</accession>
<feature type="chain" id="PRO_5045528246" evidence="3">
    <location>
        <begin position="28"/>
        <end position="747"/>
    </location>
</feature>